<evidence type="ECO:0000313" key="2">
    <source>
        <dbReference type="Proteomes" id="UP000243978"/>
    </source>
</evidence>
<accession>A0A2T6BHD2</accession>
<proteinExistence type="predicted"/>
<dbReference type="OrthoDB" id="9832180at2"/>
<gene>
    <name evidence="1" type="ORF">C8N43_0102</name>
</gene>
<protein>
    <submittedName>
        <fullName evidence="1">Uncharacterized protein</fullName>
    </submittedName>
</protein>
<dbReference type="Proteomes" id="UP000243978">
    <property type="component" value="Unassembled WGS sequence"/>
</dbReference>
<reference evidence="1 2" key="1">
    <citation type="submission" date="2018-04" db="EMBL/GenBank/DDBJ databases">
        <title>Genomic Encyclopedia of Archaeal and Bacterial Type Strains, Phase II (KMG-II): from individual species to whole genera.</title>
        <authorList>
            <person name="Goeker M."/>
        </authorList>
    </citation>
    <scope>NUCLEOTIDE SEQUENCE [LARGE SCALE GENOMIC DNA]</scope>
    <source>
        <strain evidence="1 2">DSM 100977</strain>
    </source>
</reference>
<organism evidence="1 2">
    <name type="scientific">Litoreibacter ponti</name>
    <dbReference type="NCBI Taxonomy" id="1510457"/>
    <lineage>
        <taxon>Bacteria</taxon>
        <taxon>Pseudomonadati</taxon>
        <taxon>Pseudomonadota</taxon>
        <taxon>Alphaproteobacteria</taxon>
        <taxon>Rhodobacterales</taxon>
        <taxon>Roseobacteraceae</taxon>
        <taxon>Litoreibacter</taxon>
    </lineage>
</organism>
<name>A0A2T6BHD2_9RHOB</name>
<comment type="caution">
    <text evidence="1">The sequence shown here is derived from an EMBL/GenBank/DDBJ whole genome shotgun (WGS) entry which is preliminary data.</text>
</comment>
<sequence length="258" mass="27895">MEEWRQMRAVFSAAIAIVAALSVWAVAQTERERLSLSPYANLYALQQNTSLDLGFLPQENNPGFGGEGTNTDITFDSGALSLDCINGSYVVASQNGLLVRADLFCPTRDIDPETVVQTLEASGFSKVRDFAQSPRRPKEWGRRIDEAFAALAGEPDGGRVTRIPLSRWERSDGLAVSLGAAIFAPSGNQPMLEIDISIPKTCLLALSVFSKARAGGKSWTSPLVKPVRQVFGNREWAALPDETKYALAAKAADALCDT</sequence>
<dbReference type="EMBL" id="QBKS01000001">
    <property type="protein sequence ID" value="PTX55464.1"/>
    <property type="molecule type" value="Genomic_DNA"/>
</dbReference>
<dbReference type="RefSeq" id="WP_146174136.1">
    <property type="nucleotide sequence ID" value="NZ_QBKS01000001.1"/>
</dbReference>
<dbReference type="AlphaFoldDB" id="A0A2T6BHD2"/>
<keyword evidence="2" id="KW-1185">Reference proteome</keyword>
<evidence type="ECO:0000313" key="1">
    <source>
        <dbReference type="EMBL" id="PTX55464.1"/>
    </source>
</evidence>